<proteinExistence type="predicted"/>
<gene>
    <name evidence="1" type="ORF">ACFSX9_13140</name>
</gene>
<dbReference type="RefSeq" id="WP_379808420.1">
    <property type="nucleotide sequence ID" value="NZ_JBHUOL010000020.1"/>
</dbReference>
<organism evidence="1 2">
    <name type="scientific">Flavobacterium ardleyense</name>
    <dbReference type="NCBI Taxonomy" id="2038737"/>
    <lineage>
        <taxon>Bacteria</taxon>
        <taxon>Pseudomonadati</taxon>
        <taxon>Bacteroidota</taxon>
        <taxon>Flavobacteriia</taxon>
        <taxon>Flavobacteriales</taxon>
        <taxon>Flavobacteriaceae</taxon>
        <taxon>Flavobacterium</taxon>
    </lineage>
</organism>
<evidence type="ECO:0000313" key="2">
    <source>
        <dbReference type="Proteomes" id="UP001597549"/>
    </source>
</evidence>
<protein>
    <submittedName>
        <fullName evidence="1">DUF4304 domain-containing protein</fullName>
    </submittedName>
</protein>
<reference evidence="2" key="1">
    <citation type="journal article" date="2019" name="Int. J. Syst. Evol. Microbiol.">
        <title>The Global Catalogue of Microorganisms (GCM) 10K type strain sequencing project: providing services to taxonomists for standard genome sequencing and annotation.</title>
        <authorList>
            <consortium name="The Broad Institute Genomics Platform"/>
            <consortium name="The Broad Institute Genome Sequencing Center for Infectious Disease"/>
            <person name="Wu L."/>
            <person name="Ma J."/>
        </authorList>
    </citation>
    <scope>NUCLEOTIDE SEQUENCE [LARGE SCALE GENOMIC DNA]</scope>
    <source>
        <strain evidence="2">KCTC 52644</strain>
    </source>
</reference>
<dbReference type="InterPro" id="IPR025412">
    <property type="entry name" value="DUF4304"/>
</dbReference>
<accession>A0ABW5ZBH6</accession>
<name>A0ABW5ZBH6_9FLAO</name>
<sequence length="170" mass="20235">MNAKEIQTEFIKSYLKPTLKIYGYQTSGQTWWKNMVDFFIIINLQNSQWNNKEELSFCFNIGIALTEKIKDSKKKKATYFDILTHTREETYLSENRKKGKYRESGWLGYRITENTNLEDFTNELKIDFESDILVILEKLKTLKDCVEFYGKIKIWGEILNEQIFKIGLKV</sequence>
<dbReference type="EMBL" id="JBHUOL010000020">
    <property type="protein sequence ID" value="MFD2909676.1"/>
    <property type="molecule type" value="Genomic_DNA"/>
</dbReference>
<comment type="caution">
    <text evidence="1">The sequence shown here is derived from an EMBL/GenBank/DDBJ whole genome shotgun (WGS) entry which is preliminary data.</text>
</comment>
<dbReference type="Pfam" id="PF14137">
    <property type="entry name" value="DUF4304"/>
    <property type="match status" value="1"/>
</dbReference>
<dbReference type="Proteomes" id="UP001597549">
    <property type="component" value="Unassembled WGS sequence"/>
</dbReference>
<keyword evidence="2" id="KW-1185">Reference proteome</keyword>
<evidence type="ECO:0000313" key="1">
    <source>
        <dbReference type="EMBL" id="MFD2909676.1"/>
    </source>
</evidence>